<evidence type="ECO:0000313" key="32">
    <source>
        <dbReference type="Proteomes" id="UP001329430"/>
    </source>
</evidence>
<evidence type="ECO:0000256" key="18">
    <source>
        <dbReference type="ARBA" id="ARBA00024512"/>
    </source>
</evidence>
<comment type="catalytic activity">
    <reaction evidence="20">
        <text>1-hexadecanoyl-sn-glycerol + ATP = 1-hexadecanoyl-sn-glycero-3-phosphate + ADP + H(+)</text>
        <dbReference type="Rhea" id="RHEA:43308"/>
        <dbReference type="ChEBI" id="CHEBI:15378"/>
        <dbReference type="ChEBI" id="CHEBI:30616"/>
        <dbReference type="ChEBI" id="CHEBI:57518"/>
        <dbReference type="ChEBI" id="CHEBI:75542"/>
        <dbReference type="ChEBI" id="CHEBI:456216"/>
    </reaction>
    <physiologicalReaction direction="left-to-right" evidence="20">
        <dbReference type="Rhea" id="RHEA:43309"/>
    </physiologicalReaction>
</comment>
<dbReference type="PANTHER" id="PTHR12358:SF31">
    <property type="entry name" value="ACYLGLYCEROL KINASE, MITOCHONDRIAL"/>
    <property type="match status" value="1"/>
</dbReference>
<sequence length="420" mass="47657">MAFVIKFVKGVRNHWKKSTFAAIALTYGVNYAKEYYEIQQLMRVYCKEAAEYGKIPLATNENPRHITILLNPNANRRKAVKEYEKYCAPILNVAGMYVDVIQTDAEGHAKTLMENLEPTNAVIVAGGDGTLSEVITGLMRKSDSNKVELPIGLLPLGRTNTLGNILFPCGDRLQKVHSLADASLAVIKEHLKPIDVMKIEVLQDEELQGKVIYAVSSVKWGAYRDAQARKDKYWYFGPLRNYATYIFSGYKSSLSWNCNANINYTLPCEGCKNCVQPPKFLNKQRWYQRFLSNKTSTTDVPTTVNTFCKEVHEKYVSTSDFALATTNVLGNFSTTPQLTLNLGPNSLDYFDFVSEGWKSERGQNRNVEESISAKEIEIKPDELDETERWFSIDNEEFEVKPVKITLLPKSVLIYCKETVR</sequence>
<dbReference type="InterPro" id="IPR050187">
    <property type="entry name" value="Lipid_Phosphate_FormReg"/>
</dbReference>
<dbReference type="SMART" id="SM00046">
    <property type="entry name" value="DAGKc"/>
    <property type="match status" value="1"/>
</dbReference>
<evidence type="ECO:0000256" key="23">
    <source>
        <dbReference type="ARBA" id="ARBA00026098"/>
    </source>
</evidence>
<dbReference type="InterPro" id="IPR016064">
    <property type="entry name" value="NAD/diacylglycerol_kinase_sf"/>
</dbReference>
<dbReference type="GO" id="GO:0005743">
    <property type="term" value="C:mitochondrial inner membrane"/>
    <property type="evidence" value="ECO:0007669"/>
    <property type="project" value="UniProtKB-SubCell"/>
</dbReference>
<dbReference type="Pfam" id="PF19712">
    <property type="entry name" value="AGK_C"/>
    <property type="match status" value="1"/>
</dbReference>
<keyword evidence="12" id="KW-0496">Mitochondrion</keyword>
<dbReference type="PANTHER" id="PTHR12358">
    <property type="entry name" value="SPHINGOSINE KINASE"/>
    <property type="match status" value="1"/>
</dbReference>
<dbReference type="GO" id="GO:0047620">
    <property type="term" value="F:acylglycerol kinase activity"/>
    <property type="evidence" value="ECO:0007669"/>
    <property type="project" value="UniProtKB-EC"/>
</dbReference>
<gene>
    <name evidence="31" type="ORF">RI129_008070</name>
</gene>
<evidence type="ECO:0000313" key="31">
    <source>
        <dbReference type="EMBL" id="KAK5644225.1"/>
    </source>
</evidence>
<evidence type="ECO:0000256" key="16">
    <source>
        <dbReference type="ARBA" id="ARBA00024483"/>
    </source>
</evidence>
<evidence type="ECO:0000259" key="30">
    <source>
        <dbReference type="PROSITE" id="PS50146"/>
    </source>
</evidence>
<keyword evidence="10" id="KW-0067">ATP-binding</keyword>
<comment type="catalytic activity">
    <reaction evidence="26">
        <text>a 2-acylglycerol + ATP = a 2-acyl-sn-glycerol 3-phosphate + ADP + H(+)</text>
        <dbReference type="Rhea" id="RHEA:39847"/>
        <dbReference type="ChEBI" id="CHEBI:15378"/>
        <dbReference type="ChEBI" id="CHEBI:17389"/>
        <dbReference type="ChEBI" id="CHEBI:30616"/>
        <dbReference type="ChEBI" id="CHEBI:64982"/>
        <dbReference type="ChEBI" id="CHEBI:456216"/>
    </reaction>
    <physiologicalReaction direction="left-to-right" evidence="26">
        <dbReference type="Rhea" id="RHEA:39848"/>
    </physiologicalReaction>
</comment>
<evidence type="ECO:0000256" key="1">
    <source>
        <dbReference type="ARBA" id="ARBA00001946"/>
    </source>
</evidence>
<evidence type="ECO:0000256" key="9">
    <source>
        <dbReference type="ARBA" id="ARBA00022792"/>
    </source>
</evidence>
<comment type="catalytic activity">
    <reaction evidence="18">
        <text>a 1-acyl-sn-glycerol + ATP = a 1-acyl-sn-glycero-3-phosphate + ADP + H(+)</text>
        <dbReference type="Rhea" id="RHEA:33747"/>
        <dbReference type="ChEBI" id="CHEBI:15378"/>
        <dbReference type="ChEBI" id="CHEBI:30616"/>
        <dbReference type="ChEBI" id="CHEBI:57970"/>
        <dbReference type="ChEBI" id="CHEBI:64683"/>
        <dbReference type="ChEBI" id="CHEBI:456216"/>
    </reaction>
    <physiologicalReaction direction="left-to-right" evidence="18">
        <dbReference type="Rhea" id="RHEA:33748"/>
    </physiologicalReaction>
</comment>
<evidence type="ECO:0000256" key="22">
    <source>
        <dbReference type="ARBA" id="ARBA00026096"/>
    </source>
</evidence>
<evidence type="ECO:0000256" key="21">
    <source>
        <dbReference type="ARBA" id="ARBA00025749"/>
    </source>
</evidence>
<comment type="catalytic activity">
    <reaction evidence="15">
        <text>a 1,2-diacyl-sn-glycerol + ATP = a 1,2-diacyl-sn-glycero-3-phosphate + ADP + H(+)</text>
        <dbReference type="Rhea" id="RHEA:10272"/>
        <dbReference type="ChEBI" id="CHEBI:15378"/>
        <dbReference type="ChEBI" id="CHEBI:17815"/>
        <dbReference type="ChEBI" id="CHEBI:30616"/>
        <dbReference type="ChEBI" id="CHEBI:58608"/>
        <dbReference type="ChEBI" id="CHEBI:456216"/>
        <dbReference type="EC" id="2.7.1.107"/>
    </reaction>
    <physiologicalReaction direction="left-to-right" evidence="15">
        <dbReference type="Rhea" id="RHEA:10273"/>
    </physiologicalReaction>
</comment>
<dbReference type="GO" id="GO:0005524">
    <property type="term" value="F:ATP binding"/>
    <property type="evidence" value="ECO:0007669"/>
    <property type="project" value="UniProtKB-KW"/>
</dbReference>
<dbReference type="EMBL" id="JAVRBK010000005">
    <property type="protein sequence ID" value="KAK5644225.1"/>
    <property type="molecule type" value="Genomic_DNA"/>
</dbReference>
<comment type="catalytic activity">
    <reaction evidence="19">
        <text>2-(5Z,8Z,11Z,14Z-eicosatetraenoyl)-glycerol + ATP = 2-(5Z,8Z,11Z,14Z-eicosatetraenoyl)-sn-glycero-3-phosphate + ADP + H(+)</text>
        <dbReference type="Rhea" id="RHEA:43316"/>
        <dbReference type="ChEBI" id="CHEBI:15378"/>
        <dbReference type="ChEBI" id="CHEBI:30616"/>
        <dbReference type="ChEBI" id="CHEBI:52392"/>
        <dbReference type="ChEBI" id="CHEBI:78209"/>
        <dbReference type="ChEBI" id="CHEBI:456216"/>
    </reaction>
    <physiologicalReaction direction="left-to-right" evidence="19">
        <dbReference type="Rhea" id="RHEA:43317"/>
    </physiologicalReaction>
</comment>
<evidence type="ECO:0000256" key="27">
    <source>
        <dbReference type="ARBA" id="ARBA00048034"/>
    </source>
</evidence>
<evidence type="ECO:0000256" key="10">
    <source>
        <dbReference type="ARBA" id="ARBA00022840"/>
    </source>
</evidence>
<proteinExistence type="inferred from homology"/>
<dbReference type="GO" id="GO:0046513">
    <property type="term" value="P:ceramide biosynthetic process"/>
    <property type="evidence" value="ECO:0007669"/>
    <property type="project" value="TreeGrafter"/>
</dbReference>
<dbReference type="InterPro" id="IPR017438">
    <property type="entry name" value="ATP-NAD_kinase_N"/>
</dbReference>
<dbReference type="SUPFAM" id="SSF111331">
    <property type="entry name" value="NAD kinase/diacylglycerol kinase-like"/>
    <property type="match status" value="1"/>
</dbReference>
<comment type="catalytic activity">
    <reaction evidence="14">
        <text>1,2-di-(9Z-octadecenoyl)-sn-glycerol + ATP = 1,2-di-(9Z-octadecenoyl)-sn-glycero-3-phosphate + ADP + H(+)</text>
        <dbReference type="Rhea" id="RHEA:40327"/>
        <dbReference type="ChEBI" id="CHEBI:15378"/>
        <dbReference type="ChEBI" id="CHEBI:30616"/>
        <dbReference type="ChEBI" id="CHEBI:52333"/>
        <dbReference type="ChEBI" id="CHEBI:74546"/>
        <dbReference type="ChEBI" id="CHEBI:456216"/>
    </reaction>
    <physiologicalReaction direction="left-to-right" evidence="14">
        <dbReference type="Rhea" id="RHEA:40328"/>
    </physiologicalReaction>
</comment>
<comment type="pathway">
    <text evidence="4">Lipid metabolism; glycerolipid metabolism.</text>
</comment>
<dbReference type="EC" id="2.7.1.138" evidence="22"/>
<evidence type="ECO:0000256" key="20">
    <source>
        <dbReference type="ARBA" id="ARBA00024636"/>
    </source>
</evidence>
<evidence type="ECO:0000256" key="4">
    <source>
        <dbReference type="ARBA" id="ARBA00005175"/>
    </source>
</evidence>
<dbReference type="InterPro" id="IPR045579">
    <property type="entry name" value="AGK_C"/>
</dbReference>
<dbReference type="InterPro" id="IPR001206">
    <property type="entry name" value="Diacylglycerol_kinase_cat_dom"/>
</dbReference>
<evidence type="ECO:0000256" key="7">
    <source>
        <dbReference type="ARBA" id="ARBA00022741"/>
    </source>
</evidence>
<evidence type="ECO:0000256" key="3">
    <source>
        <dbReference type="ARBA" id="ARBA00004637"/>
    </source>
</evidence>
<dbReference type="EC" id="2.7.1.94" evidence="23"/>
<dbReference type="GO" id="GO:0001729">
    <property type="term" value="F:ceramide kinase activity"/>
    <property type="evidence" value="ECO:0007669"/>
    <property type="project" value="UniProtKB-EC"/>
</dbReference>
<evidence type="ECO:0000256" key="19">
    <source>
        <dbReference type="ARBA" id="ARBA00024556"/>
    </source>
</evidence>
<evidence type="ECO:0000256" key="12">
    <source>
        <dbReference type="ARBA" id="ARBA00023128"/>
    </source>
</evidence>
<accession>A0AAN7ZFG8</accession>
<comment type="subcellular location">
    <subcellularLocation>
        <location evidence="3">Mitochondrion inner membrane</location>
        <topology evidence="3">Peripheral membrane protein</topology>
    </subcellularLocation>
    <subcellularLocation>
        <location evidence="2">Mitochondrion intermembrane space</location>
    </subcellularLocation>
</comment>
<comment type="catalytic activity">
    <reaction evidence="29">
        <text>N-(hexanoyl)sphing-4-enine + ATP = N-hexanoylsphing-4-enine 1-phosphate + ADP + H(+)</text>
        <dbReference type="Rhea" id="RHEA:43312"/>
        <dbReference type="ChEBI" id="CHEBI:15378"/>
        <dbReference type="ChEBI" id="CHEBI:30616"/>
        <dbReference type="ChEBI" id="CHEBI:63867"/>
        <dbReference type="ChEBI" id="CHEBI:82959"/>
        <dbReference type="ChEBI" id="CHEBI:456216"/>
    </reaction>
    <physiologicalReaction direction="left-to-right" evidence="29">
        <dbReference type="Rhea" id="RHEA:43313"/>
    </physiologicalReaction>
</comment>
<comment type="catalytic activity">
    <reaction evidence="27">
        <text>an N-acylsphing-4-enine + ATP = an N-acylsphing-4-enine 1-phosphate + ADP + H(+)</text>
        <dbReference type="Rhea" id="RHEA:17929"/>
        <dbReference type="ChEBI" id="CHEBI:15378"/>
        <dbReference type="ChEBI" id="CHEBI:30616"/>
        <dbReference type="ChEBI" id="CHEBI:52639"/>
        <dbReference type="ChEBI" id="CHEBI:57674"/>
        <dbReference type="ChEBI" id="CHEBI:456216"/>
        <dbReference type="EC" id="2.7.1.138"/>
    </reaction>
    <physiologicalReaction direction="left-to-right" evidence="27">
        <dbReference type="Rhea" id="RHEA:17930"/>
    </physiologicalReaction>
</comment>
<evidence type="ECO:0000256" key="24">
    <source>
        <dbReference type="ARBA" id="ARBA00026142"/>
    </source>
</evidence>
<dbReference type="GO" id="GO:0046512">
    <property type="term" value="P:sphingosine biosynthetic process"/>
    <property type="evidence" value="ECO:0007669"/>
    <property type="project" value="TreeGrafter"/>
</dbReference>
<evidence type="ECO:0000256" key="28">
    <source>
        <dbReference type="ARBA" id="ARBA00048663"/>
    </source>
</evidence>
<evidence type="ECO:0000256" key="6">
    <source>
        <dbReference type="ARBA" id="ARBA00022679"/>
    </source>
</evidence>
<comment type="caution">
    <text evidence="31">The sequence shown here is derived from an EMBL/GenBank/DDBJ whole genome shotgun (WGS) entry which is preliminary data.</text>
</comment>
<comment type="cofactor">
    <cofactor evidence="1">
        <name>Mg(2+)</name>
        <dbReference type="ChEBI" id="CHEBI:18420"/>
    </cofactor>
</comment>
<keyword evidence="7" id="KW-0547">Nucleotide-binding</keyword>
<evidence type="ECO:0000256" key="15">
    <source>
        <dbReference type="ARBA" id="ARBA00023411"/>
    </source>
</evidence>
<keyword evidence="8" id="KW-0418">Kinase</keyword>
<feature type="domain" description="DAGKc" evidence="30">
    <location>
        <begin position="61"/>
        <end position="203"/>
    </location>
</feature>
<dbReference type="Pfam" id="PF00781">
    <property type="entry name" value="DAGK_cat"/>
    <property type="match status" value="1"/>
</dbReference>
<evidence type="ECO:0000256" key="26">
    <source>
        <dbReference type="ARBA" id="ARBA00044480"/>
    </source>
</evidence>
<comment type="catalytic activity">
    <reaction evidence="17">
        <text>1-(9Z-octadecenoyl)-sn-glycerol + ATP = 1-(9Z-octadecenoyl)-sn-glycero-3-phosphate + ADP + H(+)</text>
        <dbReference type="Rhea" id="RHEA:41079"/>
        <dbReference type="ChEBI" id="CHEBI:15378"/>
        <dbReference type="ChEBI" id="CHEBI:30616"/>
        <dbReference type="ChEBI" id="CHEBI:74544"/>
        <dbReference type="ChEBI" id="CHEBI:75757"/>
        <dbReference type="ChEBI" id="CHEBI:456216"/>
    </reaction>
    <physiologicalReaction direction="left-to-right" evidence="17">
        <dbReference type="Rhea" id="RHEA:41080"/>
    </physiologicalReaction>
</comment>
<organism evidence="31 32">
    <name type="scientific">Pyrocoelia pectoralis</name>
    <dbReference type="NCBI Taxonomy" id="417401"/>
    <lineage>
        <taxon>Eukaryota</taxon>
        <taxon>Metazoa</taxon>
        <taxon>Ecdysozoa</taxon>
        <taxon>Arthropoda</taxon>
        <taxon>Hexapoda</taxon>
        <taxon>Insecta</taxon>
        <taxon>Pterygota</taxon>
        <taxon>Neoptera</taxon>
        <taxon>Endopterygota</taxon>
        <taxon>Coleoptera</taxon>
        <taxon>Polyphaga</taxon>
        <taxon>Elateriformia</taxon>
        <taxon>Elateroidea</taxon>
        <taxon>Lampyridae</taxon>
        <taxon>Lampyrinae</taxon>
        <taxon>Pyrocoelia</taxon>
    </lineage>
</organism>
<evidence type="ECO:0000256" key="13">
    <source>
        <dbReference type="ARBA" id="ARBA00023136"/>
    </source>
</evidence>
<evidence type="ECO:0000256" key="11">
    <source>
        <dbReference type="ARBA" id="ARBA00023098"/>
    </source>
</evidence>
<keyword evidence="32" id="KW-1185">Reference proteome</keyword>
<keyword evidence="6" id="KW-0808">Transferase</keyword>
<name>A0AAN7ZFG8_9COLE</name>
<dbReference type="AlphaFoldDB" id="A0AAN7ZFG8"/>
<reference evidence="31 32" key="1">
    <citation type="journal article" date="2024" name="Insects">
        <title>An Improved Chromosome-Level Genome Assembly of the Firefly Pyrocoelia pectoralis.</title>
        <authorList>
            <person name="Fu X."/>
            <person name="Meyer-Rochow V.B."/>
            <person name="Ballantyne L."/>
            <person name="Zhu X."/>
        </authorList>
    </citation>
    <scope>NUCLEOTIDE SEQUENCE [LARGE SCALE GENOMIC DNA]</scope>
    <source>
        <strain evidence="31">XCY_ONT2</strain>
    </source>
</reference>
<evidence type="ECO:0000256" key="5">
    <source>
        <dbReference type="ARBA" id="ARBA00012133"/>
    </source>
</evidence>
<evidence type="ECO:0000256" key="17">
    <source>
        <dbReference type="ARBA" id="ARBA00024505"/>
    </source>
</evidence>
<dbReference type="GO" id="GO:0004143">
    <property type="term" value="F:ATP-dependent diacylglycerol kinase activity"/>
    <property type="evidence" value="ECO:0007669"/>
    <property type="project" value="UniProtKB-EC"/>
</dbReference>
<keyword evidence="13" id="KW-0472">Membrane</keyword>
<evidence type="ECO:0000256" key="8">
    <source>
        <dbReference type="ARBA" id="ARBA00022777"/>
    </source>
</evidence>
<evidence type="ECO:0000256" key="14">
    <source>
        <dbReference type="ARBA" id="ARBA00023371"/>
    </source>
</evidence>
<comment type="catalytic activity">
    <reaction evidence="16">
        <text>1-(5Z,8Z,11Z,14Z-eicosatetraenoyl)-sn-glycerol + ATP = 1-(5Z,8Z,11Z,14Z-eicosatetraenoyl)-sn-glycero-3-phosphate + ADP + H(+)</text>
        <dbReference type="Rhea" id="RHEA:43328"/>
        <dbReference type="ChEBI" id="CHEBI:15378"/>
        <dbReference type="ChEBI" id="CHEBI:30616"/>
        <dbReference type="ChEBI" id="CHEBI:34071"/>
        <dbReference type="ChEBI" id="CHEBI:74938"/>
        <dbReference type="ChEBI" id="CHEBI:456216"/>
    </reaction>
    <physiologicalReaction direction="left-to-right" evidence="16">
        <dbReference type="Rhea" id="RHEA:43329"/>
    </physiologicalReaction>
</comment>
<dbReference type="Gene3D" id="3.40.50.10330">
    <property type="entry name" value="Probable inorganic polyphosphate/atp-NAD kinase, domain 1"/>
    <property type="match status" value="1"/>
</dbReference>
<evidence type="ECO:0000256" key="29">
    <source>
        <dbReference type="ARBA" id="ARBA00048876"/>
    </source>
</evidence>
<evidence type="ECO:0000256" key="25">
    <source>
        <dbReference type="ARBA" id="ARBA00030553"/>
    </source>
</evidence>
<evidence type="ECO:0000256" key="2">
    <source>
        <dbReference type="ARBA" id="ARBA00004569"/>
    </source>
</evidence>
<comment type="catalytic activity">
    <reaction evidence="28">
        <text>a monoacylglycerol + ATP = a monoacyl-sn-glycero-3-phosphate + ADP + H(+)</text>
        <dbReference type="Rhea" id="RHEA:19293"/>
        <dbReference type="ChEBI" id="CHEBI:15378"/>
        <dbReference type="ChEBI" id="CHEBI:17408"/>
        <dbReference type="ChEBI" id="CHEBI:30616"/>
        <dbReference type="ChEBI" id="CHEBI:77589"/>
        <dbReference type="ChEBI" id="CHEBI:456216"/>
        <dbReference type="EC" id="2.7.1.94"/>
    </reaction>
    <physiologicalReaction direction="left-to-right" evidence="28">
        <dbReference type="Rhea" id="RHEA:19294"/>
    </physiologicalReaction>
</comment>
<dbReference type="Proteomes" id="UP001329430">
    <property type="component" value="Chromosome 5"/>
</dbReference>
<protein>
    <recommendedName>
        <fullName evidence="24">Acylglycerol kinase, mitochondrial</fullName>
        <ecNumber evidence="5">2.7.1.107</ecNumber>
        <ecNumber evidence="22">2.7.1.138</ecNumber>
        <ecNumber evidence="23">2.7.1.94</ecNumber>
    </recommendedName>
    <alternativeName>
        <fullName evidence="25">Multiple substrate lipid kinase</fullName>
    </alternativeName>
</protein>
<keyword evidence="9" id="KW-0999">Mitochondrion inner membrane</keyword>
<dbReference type="GO" id="GO:0005758">
    <property type="term" value="C:mitochondrial intermembrane space"/>
    <property type="evidence" value="ECO:0007669"/>
    <property type="project" value="UniProtKB-SubCell"/>
</dbReference>
<keyword evidence="11" id="KW-0443">Lipid metabolism</keyword>
<comment type="similarity">
    <text evidence="21">Belongs to the AGK family.</text>
</comment>
<dbReference type="PROSITE" id="PS50146">
    <property type="entry name" value="DAGK"/>
    <property type="match status" value="1"/>
</dbReference>
<dbReference type="EC" id="2.7.1.107" evidence="5"/>